<reference evidence="1 2" key="1">
    <citation type="submission" date="2024-09" db="EMBL/GenBank/DDBJ databases">
        <authorList>
            <person name="Sun Q."/>
            <person name="Mori K."/>
        </authorList>
    </citation>
    <scope>NUCLEOTIDE SEQUENCE [LARGE SCALE GENOMIC DNA]</scope>
    <source>
        <strain evidence="1 2">CCM 7759</strain>
    </source>
</reference>
<protein>
    <recommendedName>
        <fullName evidence="3">GP-PDE domain-containing protein</fullName>
    </recommendedName>
</protein>
<keyword evidence="2" id="KW-1185">Reference proteome</keyword>
<dbReference type="EMBL" id="JBHLWN010000115">
    <property type="protein sequence ID" value="MFC0216257.1"/>
    <property type="molecule type" value="Genomic_DNA"/>
</dbReference>
<dbReference type="Proteomes" id="UP001589776">
    <property type="component" value="Unassembled WGS sequence"/>
</dbReference>
<proteinExistence type="predicted"/>
<evidence type="ECO:0008006" key="3">
    <source>
        <dbReference type="Google" id="ProtNLM"/>
    </source>
</evidence>
<dbReference type="RefSeq" id="WP_377474253.1">
    <property type="nucleotide sequence ID" value="NZ_JBHLWN010000115.1"/>
</dbReference>
<evidence type="ECO:0000313" key="1">
    <source>
        <dbReference type="EMBL" id="MFC0216257.1"/>
    </source>
</evidence>
<comment type="caution">
    <text evidence="1">The sequence shown here is derived from an EMBL/GenBank/DDBJ whole genome shotgun (WGS) entry which is preliminary data.</text>
</comment>
<name>A0ABV6DUE6_9BACL</name>
<organism evidence="1 2">
    <name type="scientific">Paenibacillus chartarius</name>
    <dbReference type="NCBI Taxonomy" id="747481"/>
    <lineage>
        <taxon>Bacteria</taxon>
        <taxon>Bacillati</taxon>
        <taxon>Bacillota</taxon>
        <taxon>Bacilli</taxon>
        <taxon>Bacillales</taxon>
        <taxon>Paenibacillaceae</taxon>
        <taxon>Paenibacillus</taxon>
    </lineage>
</organism>
<dbReference type="Gene3D" id="3.40.190.10">
    <property type="entry name" value="Periplasmic binding protein-like II"/>
    <property type="match status" value="1"/>
</dbReference>
<evidence type="ECO:0000313" key="2">
    <source>
        <dbReference type="Proteomes" id="UP001589776"/>
    </source>
</evidence>
<gene>
    <name evidence="1" type="ORF">ACFFK0_28060</name>
</gene>
<accession>A0ABV6DUE6</accession>
<sequence>MRFEDLKGKKTNGTAESVQGALELKYGAILEPDVNEAVELLKTKRVDALIFNNLFFLDLKKNSSGSEN</sequence>